<evidence type="ECO:0000256" key="1">
    <source>
        <dbReference type="ARBA" id="ARBA00022441"/>
    </source>
</evidence>
<dbReference type="Proteomes" id="UP000694891">
    <property type="component" value="Unplaced"/>
</dbReference>
<organism evidence="5">
    <name type="scientific">Stegastes partitus</name>
    <name type="common">bicolor damselfish</name>
    <dbReference type="NCBI Taxonomy" id="144197"/>
    <lineage>
        <taxon>Eukaryota</taxon>
        <taxon>Metazoa</taxon>
        <taxon>Chordata</taxon>
        <taxon>Craniata</taxon>
        <taxon>Vertebrata</taxon>
        <taxon>Euteleostomi</taxon>
        <taxon>Actinopterygii</taxon>
        <taxon>Neopterygii</taxon>
        <taxon>Teleostei</taxon>
        <taxon>Neoteleostei</taxon>
        <taxon>Acanthomorphata</taxon>
        <taxon>Ovalentaria</taxon>
        <taxon>Pomacentridae</taxon>
        <taxon>Stegastes</taxon>
    </lineage>
</organism>
<evidence type="ECO:0000313" key="6">
    <source>
        <dbReference type="Proteomes" id="UP000694891"/>
    </source>
</evidence>
<dbReference type="RefSeq" id="XP_008275113.1">
    <property type="nucleotide sequence ID" value="XM_008276891.1"/>
</dbReference>
<protein>
    <submittedName>
        <fullName evidence="5">Kelch repeat and BTB domain containing 11</fullName>
    </submittedName>
    <submittedName>
        <fullName evidence="7">Kelch repeat and BTB domain-containing protein 11</fullName>
    </submittedName>
</protein>
<dbReference type="InterPro" id="IPR000210">
    <property type="entry name" value="BTB/POZ_dom"/>
</dbReference>
<dbReference type="InterPro" id="IPR015915">
    <property type="entry name" value="Kelch-typ_b-propeller"/>
</dbReference>
<dbReference type="CDD" id="cd18484">
    <property type="entry name" value="BACK_KBTBD11_CMLAP"/>
    <property type="match status" value="1"/>
</dbReference>
<dbReference type="Pfam" id="PF01344">
    <property type="entry name" value="Kelch_1"/>
    <property type="match status" value="2"/>
</dbReference>
<dbReference type="OrthoDB" id="45365at2759"/>
<evidence type="ECO:0000313" key="5">
    <source>
        <dbReference type="Ensembl" id="ENSSPAP00000026390.1"/>
    </source>
</evidence>
<reference evidence="7" key="2">
    <citation type="submission" date="2025-04" db="UniProtKB">
        <authorList>
            <consortium name="RefSeq"/>
        </authorList>
    </citation>
    <scope>IDENTIFICATION</scope>
</reference>
<dbReference type="CDD" id="cd18275">
    <property type="entry name" value="BTB_POZ_KBTBD11"/>
    <property type="match status" value="1"/>
</dbReference>
<reference evidence="5" key="1">
    <citation type="submission" date="2023-09" db="UniProtKB">
        <authorList>
            <consortium name="Ensembl"/>
        </authorList>
    </citation>
    <scope>IDENTIFICATION</scope>
</reference>
<dbReference type="Gene3D" id="3.30.710.10">
    <property type="entry name" value="Potassium Channel Kv1.1, Chain A"/>
    <property type="match status" value="1"/>
</dbReference>
<dbReference type="Gene3D" id="2.120.10.80">
    <property type="entry name" value="Kelch-type beta propeller"/>
    <property type="match status" value="1"/>
</dbReference>
<keyword evidence="1" id="KW-0880">Kelch repeat</keyword>
<feature type="region of interest" description="Disordered" evidence="3">
    <location>
        <begin position="145"/>
        <end position="171"/>
    </location>
</feature>
<name>A0A3B5AZN4_9TELE</name>
<dbReference type="GeneTree" id="ENSGT00940000161983"/>
<dbReference type="PROSITE" id="PS50097">
    <property type="entry name" value="BTB"/>
    <property type="match status" value="1"/>
</dbReference>
<dbReference type="CTD" id="9920"/>
<evidence type="ECO:0000256" key="3">
    <source>
        <dbReference type="SAM" id="MobiDB-lite"/>
    </source>
</evidence>
<dbReference type="Pfam" id="PF00651">
    <property type="entry name" value="BTB"/>
    <property type="match status" value="1"/>
</dbReference>
<feature type="region of interest" description="Disordered" evidence="3">
    <location>
        <begin position="73"/>
        <end position="108"/>
    </location>
</feature>
<dbReference type="InterPro" id="IPR011333">
    <property type="entry name" value="SKP1/BTB/POZ_sf"/>
</dbReference>
<proteinExistence type="predicted"/>
<sequence>MNEGHRQGGGAVTVEADAILHTVNPDLVSLTDKNRNLCPGFVQGFLQDDPGFNPLPAFEKEYLLDGTLMENNHMDHQKGNSSYISRDDHVCSDKGSPGDPPHPAVSNHMQQNCASSEIHNGARAKVSYSADSSICLPSQVKQDTDRSVLKSNLERRDSSQEAENTRSKQEPDLVIEVGGQTINAHKSVLAEKSDYFKARLSRNILKVKGMSYKTLSTLIDYVYTSQIKVSKDNVVDVITGAKILQIPCAVQAAMDSMSEQITAENCYEILTIAKKQRLSELKETAYGFMSDNFLQVLKDPAVYGRLTGSERDLILKKRLEGRKTLMVAEINDVFDRVGSRPPSRCGSRPQSPLSVGSLEENHMIYSFSEAANDWRPLTAMPEDINTKGCGICTMYNYLFVAGGIKGYGDKGKVSDKVFCYNPITNRWAEVRPLIQARAQLKLVSMDGYLYAIGGECLFTVEKYDPRMDRWTTIAPLPKGAFAVAHEATTCSGELYVSGGSLFYRLLKYDPKRDEWQECPYNNSRKKSTDMVALKGFIYRFDVNREQGITVFKYNTIVKMWHDCASQRLGSHLPFRCAVIGNCIYCVNKSQTLQFVVEEENSYFVEETLRAPLEAKGVLFPFVLTLREKPEKLT</sequence>
<dbReference type="SMART" id="SM00612">
    <property type="entry name" value="Kelch"/>
    <property type="match status" value="3"/>
</dbReference>
<gene>
    <name evidence="5" type="primary">KBTBD11</name>
    <name evidence="7" type="synonym">kbtbd11</name>
</gene>
<evidence type="ECO:0000256" key="2">
    <source>
        <dbReference type="ARBA" id="ARBA00022737"/>
    </source>
</evidence>
<dbReference type="InterPro" id="IPR006652">
    <property type="entry name" value="Kelch_1"/>
</dbReference>
<dbReference type="SMART" id="SM00225">
    <property type="entry name" value="BTB"/>
    <property type="match status" value="1"/>
</dbReference>
<dbReference type="SUPFAM" id="SSF54695">
    <property type="entry name" value="POZ domain"/>
    <property type="match status" value="1"/>
</dbReference>
<dbReference type="AlphaFoldDB" id="A0A3B5AZN4"/>
<keyword evidence="6" id="KW-1185">Reference proteome</keyword>
<dbReference type="SUPFAM" id="SSF117281">
    <property type="entry name" value="Kelch motif"/>
    <property type="match status" value="1"/>
</dbReference>
<accession>A0A3B5AZN4</accession>
<feature type="domain" description="BTB" evidence="4">
    <location>
        <begin position="171"/>
        <end position="231"/>
    </location>
</feature>
<dbReference type="PANTHER" id="PTHR45972:SF3">
    <property type="entry name" value="KELCH REPEAT AND BTB DOMAIN-CONTAINING PROTEIN 11"/>
    <property type="match status" value="1"/>
</dbReference>
<dbReference type="PANTHER" id="PTHR45972">
    <property type="entry name" value="BTB_2 DOMAIN-CONTAINING PROTEIN"/>
    <property type="match status" value="1"/>
</dbReference>
<evidence type="ECO:0000313" key="7">
    <source>
        <dbReference type="RefSeq" id="XP_008275113.1"/>
    </source>
</evidence>
<dbReference type="GeneID" id="103353760"/>
<dbReference type="Ensembl" id="ENSSPAT00000026821.1">
    <property type="protein sequence ID" value="ENSSPAP00000026390.1"/>
    <property type="gene ID" value="ENSSPAG00000019913.1"/>
</dbReference>
<dbReference type="InterPro" id="IPR052310">
    <property type="entry name" value="Kelch/BTB_domain_protein"/>
</dbReference>
<evidence type="ECO:0000259" key="4">
    <source>
        <dbReference type="PROSITE" id="PS50097"/>
    </source>
</evidence>
<dbReference type="STRING" id="144197.ENSSPAP00000026390"/>
<keyword evidence="2" id="KW-0677">Repeat</keyword>